<dbReference type="EMBL" id="CAJHJT010000023">
    <property type="protein sequence ID" value="CAD7001994.1"/>
    <property type="molecule type" value="Genomic_DNA"/>
</dbReference>
<comment type="caution">
    <text evidence="1">The sequence shown here is derived from an EMBL/GenBank/DDBJ whole genome shotgun (WGS) entry which is preliminary data.</text>
</comment>
<proteinExistence type="predicted"/>
<gene>
    <name evidence="1" type="ORF">CCAP1982_LOCUS10481</name>
</gene>
<dbReference type="Proteomes" id="UP000606786">
    <property type="component" value="Unassembled WGS sequence"/>
</dbReference>
<evidence type="ECO:0000313" key="2">
    <source>
        <dbReference type="Proteomes" id="UP000606786"/>
    </source>
</evidence>
<keyword evidence="2" id="KW-1185">Reference proteome</keyword>
<evidence type="ECO:0000313" key="1">
    <source>
        <dbReference type="EMBL" id="CAD7001994.1"/>
    </source>
</evidence>
<reference evidence="1" key="1">
    <citation type="submission" date="2020-11" db="EMBL/GenBank/DDBJ databases">
        <authorList>
            <person name="Whitehead M."/>
        </authorList>
    </citation>
    <scope>NUCLEOTIDE SEQUENCE</scope>
    <source>
        <strain evidence="1">EGII</strain>
    </source>
</reference>
<sequence>MTETDIRTTNAEPIYTKSHLRGKVEQQALKKPEKLPILDCQKNQVHPGKRRRELSLTAITMRNSYAKLDINNTPATIA</sequence>
<accession>A0A811UTH6</accession>
<organism evidence="1 2">
    <name type="scientific">Ceratitis capitata</name>
    <name type="common">Mediterranean fruit fly</name>
    <name type="synonym">Tephritis capitata</name>
    <dbReference type="NCBI Taxonomy" id="7213"/>
    <lineage>
        <taxon>Eukaryota</taxon>
        <taxon>Metazoa</taxon>
        <taxon>Ecdysozoa</taxon>
        <taxon>Arthropoda</taxon>
        <taxon>Hexapoda</taxon>
        <taxon>Insecta</taxon>
        <taxon>Pterygota</taxon>
        <taxon>Neoptera</taxon>
        <taxon>Endopterygota</taxon>
        <taxon>Diptera</taxon>
        <taxon>Brachycera</taxon>
        <taxon>Muscomorpha</taxon>
        <taxon>Tephritoidea</taxon>
        <taxon>Tephritidae</taxon>
        <taxon>Ceratitis</taxon>
        <taxon>Ceratitis</taxon>
    </lineage>
</organism>
<dbReference type="AlphaFoldDB" id="A0A811UTH6"/>
<name>A0A811UTH6_CERCA</name>
<protein>
    <submittedName>
        <fullName evidence="1">(Mediterranean fruit fly) hypothetical protein</fullName>
    </submittedName>
</protein>